<dbReference type="InterPro" id="IPR058930">
    <property type="entry name" value="YwzD"/>
</dbReference>
<accession>A0ABS3N242</accession>
<organism evidence="1 2">
    <name type="scientific">Metabacillus bambusae</name>
    <dbReference type="NCBI Taxonomy" id="2795218"/>
    <lineage>
        <taxon>Bacteria</taxon>
        <taxon>Bacillati</taxon>
        <taxon>Bacillota</taxon>
        <taxon>Bacilli</taxon>
        <taxon>Bacillales</taxon>
        <taxon>Bacillaceae</taxon>
        <taxon>Metabacillus</taxon>
    </lineage>
</organism>
<comment type="caution">
    <text evidence="1">The sequence shown here is derived from an EMBL/GenBank/DDBJ whole genome shotgun (WGS) entry which is preliminary data.</text>
</comment>
<sequence>MSCLKELNEQNLQEILEGIYKRGQEVENISVKELIEEIQKLFQGYISK</sequence>
<reference evidence="1 2" key="1">
    <citation type="submission" date="2021-03" db="EMBL/GenBank/DDBJ databases">
        <title>Whole genome sequence of Metabacillus bambusae BG109.</title>
        <authorList>
            <person name="Jeong J.W."/>
        </authorList>
    </citation>
    <scope>NUCLEOTIDE SEQUENCE [LARGE SCALE GENOMIC DNA]</scope>
    <source>
        <strain evidence="1 2">BG109</strain>
    </source>
</reference>
<dbReference type="EMBL" id="JAGDEL010000007">
    <property type="protein sequence ID" value="MBO1512356.1"/>
    <property type="molecule type" value="Genomic_DNA"/>
</dbReference>
<dbReference type="Pfam" id="PF26162">
    <property type="entry name" value="YwzD"/>
    <property type="match status" value="1"/>
</dbReference>
<evidence type="ECO:0000313" key="2">
    <source>
        <dbReference type="Proteomes" id="UP000663981"/>
    </source>
</evidence>
<evidence type="ECO:0000313" key="1">
    <source>
        <dbReference type="EMBL" id="MBO1512356.1"/>
    </source>
</evidence>
<name>A0ABS3N242_9BACI</name>
<gene>
    <name evidence="1" type="ORF">I7822_11825</name>
</gene>
<dbReference type="RefSeq" id="WP_207978326.1">
    <property type="nucleotide sequence ID" value="NZ_JAGDEL010000007.1"/>
</dbReference>
<keyword evidence="2" id="KW-1185">Reference proteome</keyword>
<dbReference type="Proteomes" id="UP000663981">
    <property type="component" value="Unassembled WGS sequence"/>
</dbReference>
<protein>
    <submittedName>
        <fullName evidence="1">Uncharacterized protein</fullName>
    </submittedName>
</protein>
<proteinExistence type="predicted"/>